<evidence type="ECO:0000256" key="3">
    <source>
        <dbReference type="ARBA" id="ARBA00022723"/>
    </source>
</evidence>
<dbReference type="InterPro" id="IPR006511">
    <property type="entry name" value="SHI_C"/>
</dbReference>
<evidence type="ECO:0000256" key="7">
    <source>
        <dbReference type="ARBA" id="ARBA00023242"/>
    </source>
</evidence>
<keyword evidence="5" id="KW-0238">DNA-binding</keyword>
<comment type="subcellular location">
    <subcellularLocation>
        <location evidence="1">Nucleus</location>
    </subcellularLocation>
</comment>
<keyword evidence="6" id="KW-0010">Activator</keyword>
<dbReference type="NCBIfam" id="TIGR01623">
    <property type="entry name" value="put_zinc_LRP1"/>
    <property type="match status" value="1"/>
</dbReference>
<dbReference type="Pfam" id="PF05142">
    <property type="entry name" value="DUF702"/>
    <property type="match status" value="1"/>
</dbReference>
<evidence type="ECO:0000256" key="2">
    <source>
        <dbReference type="ARBA" id="ARBA00006911"/>
    </source>
</evidence>
<keyword evidence="3" id="KW-0479">Metal-binding</keyword>
<keyword evidence="4" id="KW-0862">Zinc</keyword>
<name>A0AAD8L953_TARER</name>
<evidence type="ECO:0000256" key="6">
    <source>
        <dbReference type="ARBA" id="ARBA00023159"/>
    </source>
</evidence>
<evidence type="ECO:0000313" key="9">
    <source>
        <dbReference type="EMBL" id="KAK1436524.1"/>
    </source>
</evidence>
<evidence type="ECO:0000256" key="4">
    <source>
        <dbReference type="ARBA" id="ARBA00022833"/>
    </source>
</evidence>
<dbReference type="AlphaFoldDB" id="A0AAD8L953"/>
<dbReference type="GO" id="GO:0003677">
    <property type="term" value="F:DNA binding"/>
    <property type="evidence" value="ECO:0007669"/>
    <property type="project" value="UniProtKB-KW"/>
</dbReference>
<evidence type="ECO:0000256" key="1">
    <source>
        <dbReference type="ARBA" id="ARBA00004123"/>
    </source>
</evidence>
<comment type="similarity">
    <text evidence="2">Belongs to the SHI protein family.</text>
</comment>
<comment type="caution">
    <text evidence="9">The sequence shown here is derived from an EMBL/GenBank/DDBJ whole genome shotgun (WGS) entry which is preliminary data.</text>
</comment>
<evidence type="ECO:0000313" key="10">
    <source>
        <dbReference type="Proteomes" id="UP001229421"/>
    </source>
</evidence>
<dbReference type="PANTHER" id="PTHR31604">
    <property type="entry name" value="PROTEIN LATERAL ROOT PRIMORDIUM 1"/>
    <property type="match status" value="1"/>
</dbReference>
<evidence type="ECO:0000256" key="5">
    <source>
        <dbReference type="ARBA" id="ARBA00023125"/>
    </source>
</evidence>
<dbReference type="Proteomes" id="UP001229421">
    <property type="component" value="Unassembled WGS sequence"/>
</dbReference>
<dbReference type="InterPro" id="IPR006510">
    <property type="entry name" value="Znf_LRP1"/>
</dbReference>
<dbReference type="GO" id="GO:0046872">
    <property type="term" value="F:metal ion binding"/>
    <property type="evidence" value="ECO:0007669"/>
    <property type="project" value="UniProtKB-KW"/>
</dbReference>
<accession>A0AAD8L953</accession>
<dbReference type="InterPro" id="IPR007818">
    <property type="entry name" value="SHI"/>
</dbReference>
<dbReference type="GO" id="GO:0005634">
    <property type="term" value="C:nucleus"/>
    <property type="evidence" value="ECO:0007669"/>
    <property type="project" value="UniProtKB-SubCell"/>
</dbReference>
<protein>
    <submittedName>
        <fullName evidence="9">Uncharacterized protein</fullName>
    </submittedName>
</protein>
<keyword evidence="10" id="KW-1185">Reference proteome</keyword>
<dbReference type="NCBIfam" id="TIGR01624">
    <property type="entry name" value="LRP1_Cterm"/>
    <property type="match status" value="1"/>
</dbReference>
<dbReference type="PANTHER" id="PTHR31604:SF2">
    <property type="entry name" value="PROTEIN SHI RELATED SEQUENCE 7"/>
    <property type="match status" value="1"/>
</dbReference>
<dbReference type="EMBL" id="JAUHHV010000001">
    <property type="protein sequence ID" value="KAK1436524.1"/>
    <property type="molecule type" value="Genomic_DNA"/>
</dbReference>
<dbReference type="GO" id="GO:0045893">
    <property type="term" value="P:positive regulation of DNA-templated transcription"/>
    <property type="evidence" value="ECO:0007669"/>
    <property type="project" value="TreeGrafter"/>
</dbReference>
<gene>
    <name evidence="9" type="ORF">QVD17_02305</name>
</gene>
<reference evidence="9" key="1">
    <citation type="journal article" date="2023" name="bioRxiv">
        <title>Improved chromosome-level genome assembly for marigold (Tagetes erecta).</title>
        <authorList>
            <person name="Jiang F."/>
            <person name="Yuan L."/>
            <person name="Wang S."/>
            <person name="Wang H."/>
            <person name="Xu D."/>
            <person name="Wang A."/>
            <person name="Fan W."/>
        </authorList>
    </citation>
    <scope>NUCLEOTIDE SEQUENCE</scope>
    <source>
        <strain evidence="9">WSJ</strain>
        <tissue evidence="9">Leaf</tissue>
    </source>
</reference>
<proteinExistence type="inferred from homology"/>
<keyword evidence="7" id="KW-0539">Nucleus</keyword>
<organism evidence="9 10">
    <name type="scientific">Tagetes erecta</name>
    <name type="common">African marigold</name>
    <dbReference type="NCBI Taxonomy" id="13708"/>
    <lineage>
        <taxon>Eukaryota</taxon>
        <taxon>Viridiplantae</taxon>
        <taxon>Streptophyta</taxon>
        <taxon>Embryophyta</taxon>
        <taxon>Tracheophyta</taxon>
        <taxon>Spermatophyta</taxon>
        <taxon>Magnoliopsida</taxon>
        <taxon>eudicotyledons</taxon>
        <taxon>Gunneridae</taxon>
        <taxon>Pentapetalae</taxon>
        <taxon>asterids</taxon>
        <taxon>campanulids</taxon>
        <taxon>Asterales</taxon>
        <taxon>Asteraceae</taxon>
        <taxon>Asteroideae</taxon>
        <taxon>Heliantheae alliance</taxon>
        <taxon>Tageteae</taxon>
        <taxon>Tagetes</taxon>
    </lineage>
</organism>
<sequence>MRQAVYGIGTNCQDCGNQAKKDCQYMRCRTCCKSRGFQCRTHVKSTWVAAAKRRERHQHHLVSGGGGIHQSVKRLREDGGGGGGGAVVVSLPNVDQQRICSGLEMGHFPAEVTSPAVFRCVRVGAIGEAEEQLAYQTTVSIGGHVFKGILYDCGPEVGYNQPRGGGESSSTAGDGGNKHRQQLTCGETSVATTTNLDPNVGVVDPSAIFPTPLNALIAGTQFFLPSRS</sequence>
<dbReference type="GO" id="GO:0003700">
    <property type="term" value="F:DNA-binding transcription factor activity"/>
    <property type="evidence" value="ECO:0007669"/>
    <property type="project" value="InterPro"/>
</dbReference>
<evidence type="ECO:0000256" key="8">
    <source>
        <dbReference type="SAM" id="MobiDB-lite"/>
    </source>
</evidence>
<feature type="region of interest" description="Disordered" evidence="8">
    <location>
        <begin position="160"/>
        <end position="184"/>
    </location>
</feature>